<comment type="caution">
    <text evidence="2">The sequence shown here is derived from an EMBL/GenBank/DDBJ whole genome shotgun (WGS) entry which is preliminary data.</text>
</comment>
<keyword evidence="2" id="KW-0808">Transferase</keyword>
<dbReference type="CDD" id="cd01945">
    <property type="entry name" value="ribokinase_group_B"/>
    <property type="match status" value="1"/>
</dbReference>
<accession>G5JBX3</accession>
<dbReference type="Proteomes" id="UP000003477">
    <property type="component" value="Unassembled WGS sequence"/>
</dbReference>
<dbReference type="PANTHER" id="PTHR42774">
    <property type="entry name" value="PHOSPHOTRANSFERASE SYSTEM TRANSPORT PROTEIN"/>
    <property type="match status" value="1"/>
</dbReference>
<dbReference type="Gene3D" id="3.40.1190.20">
    <property type="match status" value="1"/>
</dbReference>
<feature type="domain" description="Carbohydrate kinase PfkB" evidence="1">
    <location>
        <begin position="5"/>
        <end position="279"/>
    </location>
</feature>
<evidence type="ECO:0000313" key="3">
    <source>
        <dbReference type="Proteomes" id="UP000003477"/>
    </source>
</evidence>
<evidence type="ECO:0000313" key="2">
    <source>
        <dbReference type="EMBL" id="EHJ10322.1"/>
    </source>
</evidence>
<dbReference type="InterPro" id="IPR011611">
    <property type="entry name" value="PfkB_dom"/>
</dbReference>
<dbReference type="InterPro" id="IPR029056">
    <property type="entry name" value="Ribokinase-like"/>
</dbReference>
<protein>
    <submittedName>
        <fullName evidence="2">Carbohydrate kinase, PfkB</fullName>
    </submittedName>
</protein>
<organism evidence="2 3">
    <name type="scientific">Crocosphaera watsonii WH 0003</name>
    <dbReference type="NCBI Taxonomy" id="423471"/>
    <lineage>
        <taxon>Bacteria</taxon>
        <taxon>Bacillati</taxon>
        <taxon>Cyanobacteriota</taxon>
        <taxon>Cyanophyceae</taxon>
        <taxon>Oscillatoriophycideae</taxon>
        <taxon>Chroococcales</taxon>
        <taxon>Aphanothecaceae</taxon>
        <taxon>Crocosphaera</taxon>
    </lineage>
</organism>
<dbReference type="PATRIC" id="fig|423471.3.peg.4626"/>
<dbReference type="Pfam" id="PF00294">
    <property type="entry name" value="PfkB"/>
    <property type="match status" value="1"/>
</dbReference>
<keyword evidence="2" id="KW-0418">Kinase</keyword>
<dbReference type="EMBL" id="AESD01000734">
    <property type="protein sequence ID" value="EHJ10322.1"/>
    <property type="molecule type" value="Genomic_DNA"/>
</dbReference>
<dbReference type="PANTHER" id="PTHR42774:SF3">
    <property type="entry name" value="KETOHEXOKINASE"/>
    <property type="match status" value="1"/>
</dbReference>
<reference evidence="2 3" key="1">
    <citation type="journal article" date="2011" name="Front. Microbiol.">
        <title>Two Strains of Crocosphaera watsonii with Highly Conserved Genomes are Distinguished by Strain-Specific Features.</title>
        <authorList>
            <person name="Bench S.R."/>
            <person name="Ilikchyan I.N."/>
            <person name="Tripp H.J."/>
            <person name="Zehr J.P."/>
        </authorList>
    </citation>
    <scope>NUCLEOTIDE SEQUENCE [LARGE SCALE GENOMIC DNA]</scope>
    <source>
        <strain evidence="2 3">WH 0003</strain>
    </source>
</reference>
<dbReference type="InterPro" id="IPR052562">
    <property type="entry name" value="Ketohexokinase-related"/>
</dbReference>
<dbReference type="RefSeq" id="WP_007312739.1">
    <property type="nucleotide sequence ID" value="NZ_AESD01000734.1"/>
</dbReference>
<sequence>MNGLFVGLTTLDIIYLADHFPHSNEKIVALDQTIAAGGPATNAAITFQHLGHQATLFSMIGNHPISQLIFAELEDCSLSVFDLSPSHEKPPPTSSIIVNKVTGERAVISINAIKSQAKADKLSLEILQDVDIILIDGHQMAVSQIIAQAAHFRDIPLVIDGGSWKPGFEEILPYVKYAICSANFHPPNCYEIDDVVKYLQQLGIPNIAITNGENPIKYWTKEKFSNIEISHIKAVDTLGAGDVFHGAFCHFILNNNFIDSLAKASEVAAVACQSFGTRKWMEHLIL</sequence>
<evidence type="ECO:0000259" key="1">
    <source>
        <dbReference type="Pfam" id="PF00294"/>
    </source>
</evidence>
<dbReference type="SUPFAM" id="SSF53613">
    <property type="entry name" value="Ribokinase-like"/>
    <property type="match status" value="1"/>
</dbReference>
<proteinExistence type="predicted"/>
<dbReference type="AlphaFoldDB" id="G5JBX3"/>
<dbReference type="GO" id="GO:0016301">
    <property type="term" value="F:kinase activity"/>
    <property type="evidence" value="ECO:0007669"/>
    <property type="project" value="UniProtKB-KW"/>
</dbReference>
<gene>
    <name evidence="2" type="ORF">CWATWH0003_4936</name>
</gene>
<dbReference type="GeneID" id="88768296"/>
<name>G5JBX3_CROWT</name>